<evidence type="ECO:0000256" key="3">
    <source>
        <dbReference type="ARBA" id="ARBA00023143"/>
    </source>
</evidence>
<keyword evidence="8" id="KW-0969">Cilium</keyword>
<evidence type="ECO:0000259" key="5">
    <source>
        <dbReference type="Pfam" id="PF00460"/>
    </source>
</evidence>
<dbReference type="AlphaFoldDB" id="A0A0U4WG14"/>
<accession>A0A0U4WG14</accession>
<dbReference type="Pfam" id="PF22692">
    <property type="entry name" value="LlgE_F_G_D1"/>
    <property type="match status" value="1"/>
</dbReference>
<evidence type="ECO:0000259" key="7">
    <source>
        <dbReference type="Pfam" id="PF22692"/>
    </source>
</evidence>
<feature type="domain" description="Flagellar hook protein FlgE/F/G-like D1" evidence="7">
    <location>
        <begin position="95"/>
        <end position="204"/>
    </location>
</feature>
<protein>
    <recommendedName>
        <fullName evidence="4">Flagellar hook protein FlgE</fullName>
    </recommendedName>
</protein>
<dbReference type="Proteomes" id="UP000217696">
    <property type="component" value="Chromosome"/>
</dbReference>
<dbReference type="KEGG" id="asoc:CB4_01849"/>
<organism evidence="8 9">
    <name type="scientific">Aneurinibacillus soli</name>
    <dbReference type="NCBI Taxonomy" id="1500254"/>
    <lineage>
        <taxon>Bacteria</taxon>
        <taxon>Bacillati</taxon>
        <taxon>Bacillota</taxon>
        <taxon>Bacilli</taxon>
        <taxon>Bacillales</taxon>
        <taxon>Paenibacillaceae</taxon>
        <taxon>Aneurinibacillus group</taxon>
        <taxon>Aneurinibacillus</taxon>
    </lineage>
</organism>
<feature type="domain" description="Flagellar basal-body/hook protein C-terminal" evidence="6">
    <location>
        <begin position="306"/>
        <end position="350"/>
    </location>
</feature>
<dbReference type="GO" id="GO:0071978">
    <property type="term" value="P:bacterial-type flagellum-dependent swarming motility"/>
    <property type="evidence" value="ECO:0007669"/>
    <property type="project" value="TreeGrafter"/>
</dbReference>
<comment type="subcellular location">
    <subcellularLocation>
        <location evidence="1 4">Bacterial flagellum basal body</location>
    </subcellularLocation>
</comment>
<dbReference type="InterPro" id="IPR001444">
    <property type="entry name" value="Flag_bb_rod_N"/>
</dbReference>
<proteinExistence type="inferred from homology"/>
<evidence type="ECO:0000259" key="6">
    <source>
        <dbReference type="Pfam" id="PF06429"/>
    </source>
</evidence>
<dbReference type="PANTHER" id="PTHR30435:SF1">
    <property type="entry name" value="FLAGELLAR HOOK PROTEIN FLGE"/>
    <property type="match status" value="1"/>
</dbReference>
<evidence type="ECO:0000256" key="4">
    <source>
        <dbReference type="RuleBase" id="RU362116"/>
    </source>
</evidence>
<evidence type="ECO:0000256" key="1">
    <source>
        <dbReference type="ARBA" id="ARBA00004117"/>
    </source>
</evidence>
<feature type="domain" description="Flagellar basal body rod protein N-terminal" evidence="5">
    <location>
        <begin position="5"/>
        <end position="35"/>
    </location>
</feature>
<keyword evidence="3 4" id="KW-0975">Bacterial flagellum</keyword>
<keyword evidence="8" id="KW-0282">Flagellum</keyword>
<dbReference type="InterPro" id="IPR010930">
    <property type="entry name" value="Flg_bb/hook_C_dom"/>
</dbReference>
<dbReference type="GO" id="GO:0009424">
    <property type="term" value="C:bacterial-type flagellum hook"/>
    <property type="evidence" value="ECO:0007669"/>
    <property type="project" value="TreeGrafter"/>
</dbReference>
<dbReference type="NCBIfam" id="TIGR03506">
    <property type="entry name" value="FlgEFG_subfam"/>
    <property type="match status" value="1"/>
</dbReference>
<dbReference type="InterPro" id="IPR037925">
    <property type="entry name" value="FlgE/F/G-like"/>
</dbReference>
<keyword evidence="8" id="KW-0966">Cell projection</keyword>
<sequence>MLRSMYSAIGGLRGFQNKLDVIGNNIANVNTVGFKKGRIEFQDMLSQAMSGGNAPTATSGGTNPKQVGLGSTISTIDTIHTQGGAMTTNVPTDLMIQGNGFFIVSPTGKVDATKNAMTKEDYFLTRAGNFGVDADGNLATSNGMYVMGTVTDGNATTPTTLQKINLLQDKAGNRLAVAPTAPATNGVPVKVKSFSIGTDGSITVVYDQKPTGTVPAAGGALMVFPAANSNEVSKMVVGLATVANPGGLEKSGNNLYKVNGSSNGNMADDTVLFMAGDTTAGHAPTGGAKGVMIGAPNSAERGPVYSGMLEMSNTDLSEEFTEMIVAQRGFQANSRIITTSDSILEELVNLKR</sequence>
<dbReference type="InterPro" id="IPR053967">
    <property type="entry name" value="LlgE_F_G-like_D1"/>
</dbReference>
<dbReference type="InterPro" id="IPR020013">
    <property type="entry name" value="Flagellar_FlgE/F/G"/>
</dbReference>
<gene>
    <name evidence="8" type="primary">flgG_3</name>
    <name evidence="8" type="ORF">CB4_01849</name>
</gene>
<dbReference type="GO" id="GO:0005829">
    <property type="term" value="C:cytosol"/>
    <property type="evidence" value="ECO:0007669"/>
    <property type="project" value="TreeGrafter"/>
</dbReference>
<dbReference type="RefSeq" id="WP_096465197.1">
    <property type="nucleotide sequence ID" value="NZ_AP017312.1"/>
</dbReference>
<dbReference type="SUPFAM" id="SSF117143">
    <property type="entry name" value="Flagellar hook protein flgE"/>
    <property type="match status" value="1"/>
</dbReference>
<name>A0A0U4WG14_9BACL</name>
<dbReference type="Pfam" id="PF00460">
    <property type="entry name" value="Flg_bb_rod"/>
    <property type="match status" value="1"/>
</dbReference>
<comment type="similarity">
    <text evidence="2 4">Belongs to the flagella basal body rod proteins family.</text>
</comment>
<dbReference type="OrthoDB" id="9800375at2"/>
<dbReference type="GO" id="GO:0009425">
    <property type="term" value="C:bacterial-type flagellum basal body"/>
    <property type="evidence" value="ECO:0007669"/>
    <property type="project" value="UniProtKB-SubCell"/>
</dbReference>
<evidence type="ECO:0000313" key="8">
    <source>
        <dbReference type="EMBL" id="BAU27675.1"/>
    </source>
</evidence>
<evidence type="ECO:0000313" key="9">
    <source>
        <dbReference type="Proteomes" id="UP000217696"/>
    </source>
</evidence>
<dbReference type="EMBL" id="AP017312">
    <property type="protein sequence ID" value="BAU27675.1"/>
    <property type="molecule type" value="Genomic_DNA"/>
</dbReference>
<dbReference type="PANTHER" id="PTHR30435">
    <property type="entry name" value="FLAGELLAR PROTEIN"/>
    <property type="match status" value="1"/>
</dbReference>
<evidence type="ECO:0000256" key="2">
    <source>
        <dbReference type="ARBA" id="ARBA00009677"/>
    </source>
</evidence>
<keyword evidence="9" id="KW-1185">Reference proteome</keyword>
<comment type="function">
    <text evidence="4">A flexible structure which links the flagellar filament to the drive apparatus in the basal body.</text>
</comment>
<dbReference type="Pfam" id="PF06429">
    <property type="entry name" value="Flg_bbr_C"/>
    <property type="match status" value="1"/>
</dbReference>
<reference evidence="8 9" key="1">
    <citation type="submission" date="2015-12" db="EMBL/GenBank/DDBJ databases">
        <title>Genome sequence of Aneurinibacillus soli.</title>
        <authorList>
            <person name="Lee J.S."/>
            <person name="Lee K.C."/>
            <person name="Kim K.K."/>
            <person name="Lee B.W."/>
        </authorList>
    </citation>
    <scope>NUCLEOTIDE SEQUENCE [LARGE SCALE GENOMIC DNA]</scope>
    <source>
        <strain evidence="8 9">CB4</strain>
    </source>
</reference>